<dbReference type="RefSeq" id="WP_309937350.1">
    <property type="nucleotide sequence ID" value="NZ_AP025305.1"/>
</dbReference>
<dbReference type="Pfam" id="PF00578">
    <property type="entry name" value="AhpC-TSA"/>
    <property type="match status" value="1"/>
</dbReference>
<keyword evidence="1" id="KW-0732">Signal</keyword>
<comment type="caution">
    <text evidence="3">The sequence shown here is derived from an EMBL/GenBank/DDBJ whole genome shotgun (WGS) entry which is preliminary data.</text>
</comment>
<dbReference type="GO" id="GO:0016491">
    <property type="term" value="F:oxidoreductase activity"/>
    <property type="evidence" value="ECO:0007669"/>
    <property type="project" value="InterPro"/>
</dbReference>
<sequence>MKKALFLFFALLACNSFAQTNHETVYMIKDTIVTIEKVEELAKENKIKSIHNGVSEETFKQLNAKHGYQLIAKEFIFMIELYNEGEIHDSSISEIKKSSASTDSEFKVKKGDKIIDFEIQMTNGKTIQSKELKGKVILVSFWATWCASCIRELYEIPSKIIDEFENEDFIFLPISIDEKPEKVKPKLAQLKSKGINFESGIDSKKEIWDKYASGSIPKNLVINREGFITYLSQGNGDNSILSIQSEIRKALQE</sequence>
<dbReference type="Proteomes" id="UP001185092">
    <property type="component" value="Unassembled WGS sequence"/>
</dbReference>
<dbReference type="AlphaFoldDB" id="A0AAE3XKX0"/>
<dbReference type="InterPro" id="IPR036249">
    <property type="entry name" value="Thioredoxin-like_sf"/>
</dbReference>
<evidence type="ECO:0000313" key="4">
    <source>
        <dbReference type="Proteomes" id="UP001185092"/>
    </source>
</evidence>
<reference evidence="3" key="1">
    <citation type="submission" date="2023-07" db="EMBL/GenBank/DDBJ databases">
        <title>Genomic Encyclopedia of Type Strains, Phase IV (KMG-IV): sequencing the most valuable type-strain genomes for metagenomic binning, comparative biology and taxonomic classification.</title>
        <authorList>
            <person name="Goeker M."/>
        </authorList>
    </citation>
    <scope>NUCLEOTIDE SEQUENCE</scope>
    <source>
        <strain evidence="3">DSM 26174</strain>
    </source>
</reference>
<dbReference type="CDD" id="cd02966">
    <property type="entry name" value="TlpA_like_family"/>
    <property type="match status" value="1"/>
</dbReference>
<dbReference type="InterPro" id="IPR000866">
    <property type="entry name" value="AhpC/TSA"/>
</dbReference>
<dbReference type="GO" id="GO:0016209">
    <property type="term" value="F:antioxidant activity"/>
    <property type="evidence" value="ECO:0007669"/>
    <property type="project" value="InterPro"/>
</dbReference>
<dbReference type="PANTHER" id="PTHR42852">
    <property type="entry name" value="THIOL:DISULFIDE INTERCHANGE PROTEIN DSBE"/>
    <property type="match status" value="1"/>
</dbReference>
<evidence type="ECO:0000256" key="1">
    <source>
        <dbReference type="SAM" id="SignalP"/>
    </source>
</evidence>
<dbReference type="SUPFAM" id="SSF52833">
    <property type="entry name" value="Thioredoxin-like"/>
    <property type="match status" value="1"/>
</dbReference>
<keyword evidence="4" id="KW-1185">Reference proteome</keyword>
<dbReference type="InterPro" id="IPR050553">
    <property type="entry name" value="Thioredoxin_ResA/DsbE_sf"/>
</dbReference>
<feature type="domain" description="Thioredoxin" evidence="2">
    <location>
        <begin position="108"/>
        <end position="253"/>
    </location>
</feature>
<proteinExistence type="predicted"/>
<feature type="chain" id="PRO_5041966200" evidence="1">
    <location>
        <begin position="19"/>
        <end position="253"/>
    </location>
</feature>
<gene>
    <name evidence="3" type="ORF">HNQ88_000854</name>
</gene>
<organism evidence="3 4">
    <name type="scientific">Aureibacter tunicatorum</name>
    <dbReference type="NCBI Taxonomy" id="866807"/>
    <lineage>
        <taxon>Bacteria</taxon>
        <taxon>Pseudomonadati</taxon>
        <taxon>Bacteroidota</taxon>
        <taxon>Cytophagia</taxon>
        <taxon>Cytophagales</taxon>
        <taxon>Persicobacteraceae</taxon>
        <taxon>Aureibacter</taxon>
    </lineage>
</organism>
<dbReference type="Gene3D" id="3.40.30.10">
    <property type="entry name" value="Glutaredoxin"/>
    <property type="match status" value="1"/>
</dbReference>
<dbReference type="EMBL" id="JAVDQD010000001">
    <property type="protein sequence ID" value="MDR6237878.1"/>
    <property type="molecule type" value="Genomic_DNA"/>
</dbReference>
<dbReference type="PANTHER" id="PTHR42852:SF17">
    <property type="entry name" value="THIOREDOXIN-LIKE PROTEIN HI_1115"/>
    <property type="match status" value="1"/>
</dbReference>
<dbReference type="InterPro" id="IPR013766">
    <property type="entry name" value="Thioredoxin_domain"/>
</dbReference>
<feature type="signal peptide" evidence="1">
    <location>
        <begin position="1"/>
        <end position="18"/>
    </location>
</feature>
<evidence type="ECO:0000259" key="2">
    <source>
        <dbReference type="PROSITE" id="PS51352"/>
    </source>
</evidence>
<name>A0AAE3XKX0_9BACT</name>
<evidence type="ECO:0000313" key="3">
    <source>
        <dbReference type="EMBL" id="MDR6237878.1"/>
    </source>
</evidence>
<accession>A0AAE3XKX0</accession>
<protein>
    <submittedName>
        <fullName evidence="3">Peroxiredoxin</fullName>
    </submittedName>
</protein>
<dbReference type="PROSITE" id="PS51352">
    <property type="entry name" value="THIOREDOXIN_2"/>
    <property type="match status" value="1"/>
</dbReference>